<protein>
    <submittedName>
        <fullName evidence="1">Uncharacterized protein</fullName>
    </submittedName>
</protein>
<accession>A0A8X6GR95</accession>
<reference evidence="1" key="1">
    <citation type="submission" date="2020-07" db="EMBL/GenBank/DDBJ databases">
        <title>Multicomponent nature underlies the extraordinary mechanical properties of spider dragline silk.</title>
        <authorList>
            <person name="Kono N."/>
            <person name="Nakamura H."/>
            <person name="Mori M."/>
            <person name="Yoshida Y."/>
            <person name="Ohtoshi R."/>
            <person name="Malay A.D."/>
            <person name="Moran D.A.P."/>
            <person name="Tomita M."/>
            <person name="Numata K."/>
            <person name="Arakawa K."/>
        </authorList>
    </citation>
    <scope>NUCLEOTIDE SEQUENCE</scope>
</reference>
<dbReference type="AlphaFoldDB" id="A0A8X6GR95"/>
<sequence>MESVRLLNRRCGNLRGQLTKLANALAEETPAELQAKLDFIVKLQEKFELLKDEYYRTVPEEDFEEIENSLAEMDDEIQKI</sequence>
<dbReference type="EMBL" id="BMAO01006484">
    <property type="protein sequence ID" value="GFR08883.1"/>
    <property type="molecule type" value="Genomic_DNA"/>
</dbReference>
<dbReference type="Proteomes" id="UP000887116">
    <property type="component" value="Unassembled WGS sequence"/>
</dbReference>
<evidence type="ECO:0000313" key="1">
    <source>
        <dbReference type="EMBL" id="GFR08883.1"/>
    </source>
</evidence>
<keyword evidence="2" id="KW-1185">Reference proteome</keyword>
<organism evidence="1 2">
    <name type="scientific">Trichonephila clavata</name>
    <name type="common">Joro spider</name>
    <name type="synonym">Nephila clavata</name>
    <dbReference type="NCBI Taxonomy" id="2740835"/>
    <lineage>
        <taxon>Eukaryota</taxon>
        <taxon>Metazoa</taxon>
        <taxon>Ecdysozoa</taxon>
        <taxon>Arthropoda</taxon>
        <taxon>Chelicerata</taxon>
        <taxon>Arachnida</taxon>
        <taxon>Araneae</taxon>
        <taxon>Araneomorphae</taxon>
        <taxon>Entelegynae</taxon>
        <taxon>Araneoidea</taxon>
        <taxon>Nephilidae</taxon>
        <taxon>Trichonephila</taxon>
    </lineage>
</organism>
<comment type="caution">
    <text evidence="1">The sequence shown here is derived from an EMBL/GenBank/DDBJ whole genome shotgun (WGS) entry which is preliminary data.</text>
</comment>
<gene>
    <name evidence="1" type="ORF">TNCT_376031</name>
</gene>
<evidence type="ECO:0000313" key="2">
    <source>
        <dbReference type="Proteomes" id="UP000887116"/>
    </source>
</evidence>
<proteinExistence type="predicted"/>
<name>A0A8X6GR95_TRICU</name>